<keyword evidence="6" id="KW-0472">Membrane</keyword>
<keyword evidence="5" id="KW-0186">Copper</keyword>
<feature type="domain" description="Plastocyanin-like" evidence="10">
    <location>
        <begin position="100"/>
        <end position="210"/>
    </location>
</feature>
<keyword evidence="7" id="KW-0732">Signal</keyword>
<dbReference type="FunFam" id="2.60.40.420:FF:000100">
    <property type="entry name" value="Uncharacterized protein"/>
    <property type="match status" value="1"/>
</dbReference>
<evidence type="ECO:0000259" key="8">
    <source>
        <dbReference type="Pfam" id="PF00394"/>
    </source>
</evidence>
<accession>A0A6P4YRD6</accession>
<dbReference type="Pfam" id="PF07732">
    <property type="entry name" value="Cu-oxidase_3"/>
    <property type="match status" value="1"/>
</dbReference>
<dbReference type="CDD" id="cd13884">
    <property type="entry name" value="CuRO_2_tcLCC_insect_like"/>
    <property type="match status" value="1"/>
</dbReference>
<dbReference type="GO" id="GO:0006826">
    <property type="term" value="P:iron ion transport"/>
    <property type="evidence" value="ECO:0007669"/>
    <property type="project" value="TreeGrafter"/>
</dbReference>
<feature type="domain" description="Plastocyanin-like" evidence="8">
    <location>
        <begin position="271"/>
        <end position="405"/>
    </location>
</feature>
<dbReference type="KEGG" id="bbel:109475689"/>
<feature type="chain" id="PRO_5027783972" description="ferroxidase" evidence="7">
    <location>
        <begin position="26"/>
        <end position="740"/>
    </location>
</feature>
<keyword evidence="6" id="KW-0812">Transmembrane</keyword>
<dbReference type="Pfam" id="PF00394">
    <property type="entry name" value="Cu-oxidase"/>
    <property type="match status" value="1"/>
</dbReference>
<dbReference type="EC" id="1.16.3.1" evidence="2"/>
<dbReference type="PANTHER" id="PTHR11709">
    <property type="entry name" value="MULTI-COPPER OXIDASE"/>
    <property type="match status" value="1"/>
</dbReference>
<dbReference type="CDD" id="cd13905">
    <property type="entry name" value="CuRO_3_tcLLC2_insect_like"/>
    <property type="match status" value="1"/>
</dbReference>
<evidence type="ECO:0000259" key="9">
    <source>
        <dbReference type="Pfam" id="PF07731"/>
    </source>
</evidence>
<dbReference type="InterPro" id="IPR045087">
    <property type="entry name" value="Cu-oxidase_fam"/>
</dbReference>
<dbReference type="AlphaFoldDB" id="A0A6P4YRD6"/>
<sequence>MPETLPGMVIWSLGVLWVLCTVAVAQEAFVNSISVPERQDLYEFDWTVEHWETMFLYDKSREAGTPVIIDSQTGAYSKRTYNGTSQRCELRDMTEEEITQVTTADGFHRRTTLVNKQLPGPTIVVWKGAQVAVRVRNKLIQEGVAIHWHGITQHNTPWMDGVGGVSQCPINPGESFTYRFTASEGGTHWWHAHLGTFRTDGLYGALIVLENDTAVPPLPVFHKEFVLLVHDWQREDSLETYLRVEWEATRFSHGYGDTDTCRTRLTQADGTDLGPVHFTSGLINGKGRSYDNNDNAENRFIPLEKFSVEGNMTYRFRVISAAMVFPFRVSVDQHDLTLIATDGDRIREQTAESFIINTGERYDFYITTNQPAGNYWIRADTIELYEDGNPVSRQHHTEAILHYEDAPDAEPTSQRKTCAEHDTCTIVNCPFRQYGDPSMYLECLPVHELRSPGNDSVPMPESADRWEEHFINFHFAGSDNNTGQRSSVNGHRFVPPSTPPQVSKECYVTGDEGLMACTDELCGGEKYCDCSYHVTITPGNVVQMVLYNMGSGAGLAGTAHPVHIHGHHFHVLDMGFPQYNSNGGYVSQNPDIDCGTSDRCNGKRWADPAWEGGNKPGLNLLDPPLKDTVIVPVGGYVVIRFTADNPGWWFVHCHIEIHQVEGMAMMIREGTEGQMNPPPPGFPTCGEFDWSSEEFEKAKKGYSNSWIHQLSALEGGGIGAAVGFTVGILVGILGTYIYAK</sequence>
<evidence type="ECO:0000313" key="12">
    <source>
        <dbReference type="RefSeq" id="XP_019632010.1"/>
    </source>
</evidence>
<keyword evidence="6" id="KW-1133">Transmembrane helix</keyword>
<dbReference type="InterPro" id="IPR008972">
    <property type="entry name" value="Cupredoxin"/>
</dbReference>
<dbReference type="Proteomes" id="UP000515135">
    <property type="component" value="Unplaced"/>
</dbReference>
<dbReference type="OrthoDB" id="2121828at2759"/>
<feature type="domain" description="Plastocyanin-like" evidence="9">
    <location>
        <begin position="498"/>
        <end position="670"/>
    </location>
</feature>
<name>A0A6P4YRD6_BRABE</name>
<dbReference type="PROSITE" id="PS00080">
    <property type="entry name" value="MULTICOPPER_OXIDASE2"/>
    <property type="match status" value="1"/>
</dbReference>
<evidence type="ECO:0000256" key="3">
    <source>
        <dbReference type="ARBA" id="ARBA00022723"/>
    </source>
</evidence>
<dbReference type="GO" id="GO:0005507">
    <property type="term" value="F:copper ion binding"/>
    <property type="evidence" value="ECO:0007669"/>
    <property type="project" value="InterPro"/>
</dbReference>
<evidence type="ECO:0000256" key="5">
    <source>
        <dbReference type="ARBA" id="ARBA00023008"/>
    </source>
</evidence>
<dbReference type="Gene3D" id="2.60.40.420">
    <property type="entry name" value="Cupredoxins - blue copper proteins"/>
    <property type="match status" value="3"/>
</dbReference>
<reference evidence="12" key="1">
    <citation type="submission" date="2025-08" db="UniProtKB">
        <authorList>
            <consortium name="RefSeq"/>
        </authorList>
    </citation>
    <scope>IDENTIFICATION</scope>
    <source>
        <tissue evidence="12">Gonad</tissue>
    </source>
</reference>
<feature type="signal peptide" evidence="7">
    <location>
        <begin position="1"/>
        <end position="25"/>
    </location>
</feature>
<comment type="similarity">
    <text evidence="1">Belongs to the multicopper oxidase family.</text>
</comment>
<dbReference type="SUPFAM" id="SSF49503">
    <property type="entry name" value="Cupredoxins"/>
    <property type="match status" value="3"/>
</dbReference>
<evidence type="ECO:0000256" key="6">
    <source>
        <dbReference type="SAM" id="Phobius"/>
    </source>
</evidence>
<dbReference type="GO" id="GO:0005886">
    <property type="term" value="C:plasma membrane"/>
    <property type="evidence" value="ECO:0007669"/>
    <property type="project" value="TreeGrafter"/>
</dbReference>
<protein>
    <recommendedName>
        <fullName evidence="2">ferroxidase</fullName>
        <ecNumber evidence="2">1.16.3.1</ecNumber>
    </recommendedName>
</protein>
<feature type="transmembrane region" description="Helical" evidence="6">
    <location>
        <begin position="718"/>
        <end position="739"/>
    </location>
</feature>
<keyword evidence="3" id="KW-0479">Metal-binding</keyword>
<dbReference type="InterPro" id="IPR002355">
    <property type="entry name" value="Cu_oxidase_Cu_BS"/>
</dbReference>
<dbReference type="PANTHER" id="PTHR11709:SF394">
    <property type="entry name" value="FI03373P-RELATED"/>
    <property type="match status" value="1"/>
</dbReference>
<keyword evidence="11" id="KW-1185">Reference proteome</keyword>
<dbReference type="InterPro" id="IPR011707">
    <property type="entry name" value="Cu-oxidase-like_N"/>
</dbReference>
<dbReference type="RefSeq" id="XP_019632010.1">
    <property type="nucleotide sequence ID" value="XM_019776451.1"/>
</dbReference>
<evidence type="ECO:0000256" key="7">
    <source>
        <dbReference type="SAM" id="SignalP"/>
    </source>
</evidence>
<organism evidence="11 12">
    <name type="scientific">Branchiostoma belcheri</name>
    <name type="common">Amphioxus</name>
    <dbReference type="NCBI Taxonomy" id="7741"/>
    <lineage>
        <taxon>Eukaryota</taxon>
        <taxon>Metazoa</taxon>
        <taxon>Chordata</taxon>
        <taxon>Cephalochordata</taxon>
        <taxon>Leptocardii</taxon>
        <taxon>Amphioxiformes</taxon>
        <taxon>Branchiostomatidae</taxon>
        <taxon>Branchiostoma</taxon>
    </lineage>
</organism>
<gene>
    <name evidence="12" type="primary">LOC109475689</name>
</gene>
<evidence type="ECO:0000256" key="4">
    <source>
        <dbReference type="ARBA" id="ARBA00023002"/>
    </source>
</evidence>
<dbReference type="Pfam" id="PF07731">
    <property type="entry name" value="Cu-oxidase_2"/>
    <property type="match status" value="1"/>
</dbReference>
<keyword evidence="4" id="KW-0560">Oxidoreductase</keyword>
<dbReference type="GO" id="GO:0004322">
    <property type="term" value="F:ferroxidase activity"/>
    <property type="evidence" value="ECO:0007669"/>
    <property type="project" value="UniProtKB-EC"/>
</dbReference>
<dbReference type="GeneID" id="109475689"/>
<evidence type="ECO:0000256" key="1">
    <source>
        <dbReference type="ARBA" id="ARBA00010609"/>
    </source>
</evidence>
<proteinExistence type="inferred from homology"/>
<dbReference type="PROSITE" id="PS00079">
    <property type="entry name" value="MULTICOPPER_OXIDASE1"/>
    <property type="match status" value="1"/>
</dbReference>
<dbReference type="CDD" id="cd13858">
    <property type="entry name" value="CuRO_1_tcLCC2_insect_like"/>
    <property type="match status" value="1"/>
</dbReference>
<evidence type="ECO:0000259" key="10">
    <source>
        <dbReference type="Pfam" id="PF07732"/>
    </source>
</evidence>
<dbReference type="InterPro" id="IPR001117">
    <property type="entry name" value="Cu-oxidase_2nd"/>
</dbReference>
<dbReference type="InterPro" id="IPR033138">
    <property type="entry name" value="Cu_oxidase_CS"/>
</dbReference>
<evidence type="ECO:0000313" key="11">
    <source>
        <dbReference type="Proteomes" id="UP000515135"/>
    </source>
</evidence>
<evidence type="ECO:0000256" key="2">
    <source>
        <dbReference type="ARBA" id="ARBA00013107"/>
    </source>
</evidence>
<dbReference type="InterPro" id="IPR011706">
    <property type="entry name" value="Cu-oxidase_C"/>
</dbReference>